<dbReference type="Gene3D" id="2.30.30.140">
    <property type="match status" value="1"/>
</dbReference>
<reference evidence="3" key="1">
    <citation type="submission" date="2021-03" db="EMBL/GenBank/DDBJ databases">
        <title>Chromosome level genome of the anhydrobiotic midge Polypedilum vanderplanki.</title>
        <authorList>
            <person name="Yoshida Y."/>
            <person name="Kikawada T."/>
            <person name="Gusev O."/>
        </authorList>
    </citation>
    <scope>NUCLEOTIDE SEQUENCE</scope>
    <source>
        <strain evidence="3">NIAS01</strain>
        <tissue evidence="3">Whole body or cell culture</tissue>
    </source>
</reference>
<dbReference type="SMART" id="SM00333">
    <property type="entry name" value="TUDOR"/>
    <property type="match status" value="1"/>
</dbReference>
<protein>
    <recommendedName>
        <fullName evidence="2">Tudor domain-containing protein</fullName>
    </recommendedName>
</protein>
<accession>A0A9J6CG91</accession>
<comment type="caution">
    <text evidence="3">The sequence shown here is derived from an EMBL/GenBank/DDBJ whole genome shotgun (WGS) entry which is preliminary data.</text>
</comment>
<dbReference type="Pfam" id="PF00567">
    <property type="entry name" value="TUDOR"/>
    <property type="match status" value="1"/>
</dbReference>
<dbReference type="InterPro" id="IPR002999">
    <property type="entry name" value="Tudor"/>
</dbReference>
<feature type="compositionally biased region" description="Basic and acidic residues" evidence="1">
    <location>
        <begin position="288"/>
        <end position="299"/>
    </location>
</feature>
<gene>
    <name evidence="3" type="ORF">PVAND_010307</name>
</gene>
<proteinExistence type="predicted"/>
<dbReference type="PANTHER" id="PTHR22948:SF29">
    <property type="entry name" value="FI02030P-RELATED"/>
    <property type="match status" value="1"/>
</dbReference>
<dbReference type="Proteomes" id="UP001107558">
    <property type="component" value="Chromosome 1"/>
</dbReference>
<dbReference type="PANTHER" id="PTHR22948">
    <property type="entry name" value="TUDOR DOMAIN CONTAINING PROTEIN"/>
    <property type="match status" value="1"/>
</dbReference>
<organism evidence="3 4">
    <name type="scientific">Polypedilum vanderplanki</name>
    <name type="common">Sleeping chironomid midge</name>
    <dbReference type="NCBI Taxonomy" id="319348"/>
    <lineage>
        <taxon>Eukaryota</taxon>
        <taxon>Metazoa</taxon>
        <taxon>Ecdysozoa</taxon>
        <taxon>Arthropoda</taxon>
        <taxon>Hexapoda</taxon>
        <taxon>Insecta</taxon>
        <taxon>Pterygota</taxon>
        <taxon>Neoptera</taxon>
        <taxon>Endopterygota</taxon>
        <taxon>Diptera</taxon>
        <taxon>Nematocera</taxon>
        <taxon>Chironomoidea</taxon>
        <taxon>Chironomidae</taxon>
        <taxon>Chironominae</taxon>
        <taxon>Polypedilum</taxon>
        <taxon>Polypedilum</taxon>
    </lineage>
</organism>
<feature type="region of interest" description="Disordered" evidence="1">
    <location>
        <begin position="87"/>
        <end position="129"/>
    </location>
</feature>
<dbReference type="AlphaFoldDB" id="A0A9J6CG91"/>
<dbReference type="InterPro" id="IPR050621">
    <property type="entry name" value="Tudor_domain_containing"/>
</dbReference>
<feature type="region of interest" description="Disordered" evidence="1">
    <location>
        <begin position="266"/>
        <end position="299"/>
    </location>
</feature>
<sequence>MASQEEKEFKDIVSALLCSLGKRSTERELRKVYREQEGQNINNVLEKLFGPTYTLYQFLRFKCNDICDTFRLDGEVKIERFLSESTKHIQKMSKSKKRGNNKRPAPKLNYPKNHLRVRSSHNNPQGFSRRRSAIAGDPFADVDKHNDLQNNIPVDHKITLGNFLNDSIDNNFLEPPPSTQEAAAAISTVFNQSNEMKLDNLLKVQNSFEFPQLKRNVTKSTVQNESTNDNNVCSYRELISKLSNENVMNEKLYLPNTINTYIEENDSEDEEISSNELELDEEQNNVQQEHKEEKQNKKEERYIRTLSSIVSSNDDDFNGLDVFEFANSQNKKTNVTILPFNDKLFLMDYPDVVKGTSKKIRKANIKKLDHKHQFPIFITTIYSPTQFYFQYDEEGLNELMANIQEFYKSIPENSLIIELSDLVVGQIVAAKMDGVWNRSEVLSIKENGRIELLFLDFGVFLTRPITFIRYIPESFTLVPAKALRGSLYGIQSDRPSDQWSDDSRNFFFIKIKDKELHASIRAVDKDGFYYLDIFETLLSKQSITEEMIENLYGKQKIVEDILPYAAILSY</sequence>
<evidence type="ECO:0000313" key="4">
    <source>
        <dbReference type="Proteomes" id="UP001107558"/>
    </source>
</evidence>
<dbReference type="Gene3D" id="2.40.50.90">
    <property type="match status" value="1"/>
</dbReference>
<dbReference type="SUPFAM" id="SSF63748">
    <property type="entry name" value="Tudor/PWWP/MBT"/>
    <property type="match status" value="1"/>
</dbReference>
<evidence type="ECO:0000256" key="1">
    <source>
        <dbReference type="SAM" id="MobiDB-lite"/>
    </source>
</evidence>
<dbReference type="GO" id="GO:0005737">
    <property type="term" value="C:cytoplasm"/>
    <property type="evidence" value="ECO:0007669"/>
    <property type="project" value="UniProtKB-ARBA"/>
</dbReference>
<name>A0A9J6CG91_POLVA</name>
<dbReference type="InterPro" id="IPR035437">
    <property type="entry name" value="SNase_OB-fold_sf"/>
</dbReference>
<feature type="compositionally biased region" description="Acidic residues" evidence="1">
    <location>
        <begin position="266"/>
        <end position="283"/>
    </location>
</feature>
<keyword evidence="4" id="KW-1185">Reference proteome</keyword>
<dbReference type="OrthoDB" id="10034606at2759"/>
<evidence type="ECO:0000259" key="2">
    <source>
        <dbReference type="SMART" id="SM00333"/>
    </source>
</evidence>
<dbReference type="EMBL" id="JADBJN010000001">
    <property type="protein sequence ID" value="KAG5680824.1"/>
    <property type="molecule type" value="Genomic_DNA"/>
</dbReference>
<feature type="compositionally biased region" description="Basic residues" evidence="1">
    <location>
        <begin position="88"/>
        <end position="105"/>
    </location>
</feature>
<feature type="domain" description="Tudor" evidence="2">
    <location>
        <begin position="420"/>
        <end position="476"/>
    </location>
</feature>
<evidence type="ECO:0000313" key="3">
    <source>
        <dbReference type="EMBL" id="KAG5680824.1"/>
    </source>
</evidence>